<comment type="caution">
    <text evidence="4">The sequence shown here is derived from an EMBL/GenBank/DDBJ whole genome shotgun (WGS) entry which is preliminary data.</text>
</comment>
<accession>A0A835MD68</accession>
<dbReference type="InterPro" id="IPR035979">
    <property type="entry name" value="RBD_domain_sf"/>
</dbReference>
<name>A0A835MD68_9MAGN</name>
<evidence type="ECO:0000256" key="2">
    <source>
        <dbReference type="PROSITE-ProRule" id="PRU00176"/>
    </source>
</evidence>
<dbReference type="SMART" id="SM00360">
    <property type="entry name" value="RRM"/>
    <property type="match status" value="1"/>
</dbReference>
<evidence type="ECO:0000313" key="5">
    <source>
        <dbReference type="Proteomes" id="UP000631114"/>
    </source>
</evidence>
<dbReference type="OrthoDB" id="439808at2759"/>
<dbReference type="Pfam" id="PF00076">
    <property type="entry name" value="RRM_1"/>
    <property type="match status" value="1"/>
</dbReference>
<gene>
    <name evidence="4" type="ORF">IFM89_021697</name>
</gene>
<proteinExistence type="predicted"/>
<dbReference type="GO" id="GO:0009507">
    <property type="term" value="C:chloroplast"/>
    <property type="evidence" value="ECO:0007669"/>
    <property type="project" value="TreeGrafter"/>
</dbReference>
<dbReference type="InterPro" id="IPR012677">
    <property type="entry name" value="Nucleotide-bd_a/b_plait_sf"/>
</dbReference>
<dbReference type="SUPFAM" id="SSF54928">
    <property type="entry name" value="RNA-binding domain, RBD"/>
    <property type="match status" value="1"/>
</dbReference>
<keyword evidence="5" id="KW-1185">Reference proteome</keyword>
<dbReference type="PANTHER" id="PTHR48029:SF1">
    <property type="entry name" value="NUCLEOLAR PROTEIN 8"/>
    <property type="match status" value="1"/>
</dbReference>
<evidence type="ECO:0000256" key="1">
    <source>
        <dbReference type="ARBA" id="ARBA00022884"/>
    </source>
</evidence>
<keyword evidence="1 2" id="KW-0694">RNA-binding</keyword>
<dbReference type="GO" id="GO:1900871">
    <property type="term" value="P:chloroplast mRNA modification"/>
    <property type="evidence" value="ECO:0007669"/>
    <property type="project" value="TreeGrafter"/>
</dbReference>
<dbReference type="Gene3D" id="3.30.70.330">
    <property type="match status" value="1"/>
</dbReference>
<dbReference type="Proteomes" id="UP000631114">
    <property type="component" value="Unassembled WGS sequence"/>
</dbReference>
<protein>
    <recommendedName>
        <fullName evidence="3">RRM domain-containing protein</fullName>
    </recommendedName>
</protein>
<reference evidence="4 5" key="1">
    <citation type="submission" date="2020-10" db="EMBL/GenBank/DDBJ databases">
        <title>The Coptis chinensis genome and diversification of protoberbering-type alkaloids.</title>
        <authorList>
            <person name="Wang B."/>
            <person name="Shu S."/>
            <person name="Song C."/>
            <person name="Liu Y."/>
        </authorList>
    </citation>
    <scope>NUCLEOTIDE SEQUENCE [LARGE SCALE GENOMIC DNA]</scope>
    <source>
        <strain evidence="4">HL-2020</strain>
        <tissue evidence="4">Leaf</tissue>
    </source>
</reference>
<dbReference type="EMBL" id="JADFTS010000001">
    <property type="protein sequence ID" value="KAF9625327.1"/>
    <property type="molecule type" value="Genomic_DNA"/>
</dbReference>
<dbReference type="InterPro" id="IPR000504">
    <property type="entry name" value="RRM_dom"/>
</dbReference>
<feature type="domain" description="RRM" evidence="3">
    <location>
        <begin position="82"/>
        <end position="160"/>
    </location>
</feature>
<organism evidence="4 5">
    <name type="scientific">Coptis chinensis</name>
    <dbReference type="NCBI Taxonomy" id="261450"/>
    <lineage>
        <taxon>Eukaryota</taxon>
        <taxon>Viridiplantae</taxon>
        <taxon>Streptophyta</taxon>
        <taxon>Embryophyta</taxon>
        <taxon>Tracheophyta</taxon>
        <taxon>Spermatophyta</taxon>
        <taxon>Magnoliopsida</taxon>
        <taxon>Ranunculales</taxon>
        <taxon>Ranunculaceae</taxon>
        <taxon>Coptidoideae</taxon>
        <taxon>Coptis</taxon>
    </lineage>
</organism>
<evidence type="ECO:0000259" key="3">
    <source>
        <dbReference type="PROSITE" id="PS50102"/>
    </source>
</evidence>
<dbReference type="GO" id="GO:0003723">
    <property type="term" value="F:RNA binding"/>
    <property type="evidence" value="ECO:0007669"/>
    <property type="project" value="UniProtKB-UniRule"/>
</dbReference>
<sequence>MAIVAVFTVAPPPLASSSLTTTERNKHISFSSTLNSLCISSSLFHSKFPSLSLSETKCKIRNDCFVVGCLPSSPSQKTGSSTNLFVSGLSFRTTEEGLRNAFQNFGQLVDVNLVMDRIANRPRGFAFVRYATEEESNKAIEGMHGKFLDGRVIFVEIAKPRSEMRQDRKQPPRRY</sequence>
<dbReference type="GO" id="GO:0016554">
    <property type="term" value="P:cytidine to uridine editing"/>
    <property type="evidence" value="ECO:0007669"/>
    <property type="project" value="TreeGrafter"/>
</dbReference>
<dbReference type="PANTHER" id="PTHR48029">
    <property type="entry name" value="NUCLEOLAR PROTEIN 8"/>
    <property type="match status" value="1"/>
</dbReference>
<evidence type="ECO:0000313" key="4">
    <source>
        <dbReference type="EMBL" id="KAF9625327.1"/>
    </source>
</evidence>
<dbReference type="AlphaFoldDB" id="A0A835MD68"/>
<dbReference type="PROSITE" id="PS50102">
    <property type="entry name" value="RRM"/>
    <property type="match status" value="1"/>
</dbReference>